<organism evidence="1 3">
    <name type="scientific">Marasmiellus scandens</name>
    <dbReference type="NCBI Taxonomy" id="2682957"/>
    <lineage>
        <taxon>Eukaryota</taxon>
        <taxon>Fungi</taxon>
        <taxon>Dikarya</taxon>
        <taxon>Basidiomycota</taxon>
        <taxon>Agaricomycotina</taxon>
        <taxon>Agaricomycetes</taxon>
        <taxon>Agaricomycetidae</taxon>
        <taxon>Agaricales</taxon>
        <taxon>Marasmiineae</taxon>
        <taxon>Omphalotaceae</taxon>
        <taxon>Marasmiellus</taxon>
    </lineage>
</organism>
<protein>
    <submittedName>
        <fullName evidence="1">Histone-lysine N-methyltransferase set-6</fullName>
    </submittedName>
</protein>
<dbReference type="EMBL" id="JBANRG010000009">
    <property type="protein sequence ID" value="KAK7463778.1"/>
    <property type="molecule type" value="Genomic_DNA"/>
</dbReference>
<name>A0ABR1JT42_9AGAR</name>
<reference evidence="1 3" key="1">
    <citation type="submission" date="2024-01" db="EMBL/GenBank/DDBJ databases">
        <title>A draft genome for the cacao thread blight pathogen Marasmiellus scandens.</title>
        <authorList>
            <person name="Baruah I.K."/>
            <person name="Leung J."/>
            <person name="Bukari Y."/>
            <person name="Amoako-Attah I."/>
            <person name="Meinhardt L.W."/>
            <person name="Bailey B.A."/>
            <person name="Cohen S.P."/>
        </authorList>
    </citation>
    <scope>NUCLEOTIDE SEQUENCE [LARGE SCALE GENOMIC DNA]</scope>
    <source>
        <strain evidence="1 3">GH-19</strain>
    </source>
</reference>
<evidence type="ECO:0000313" key="3">
    <source>
        <dbReference type="Proteomes" id="UP001498398"/>
    </source>
</evidence>
<evidence type="ECO:0000313" key="2">
    <source>
        <dbReference type="EMBL" id="KAK7465746.1"/>
    </source>
</evidence>
<dbReference type="InterPro" id="IPR046341">
    <property type="entry name" value="SET_dom_sf"/>
</dbReference>
<dbReference type="InterPro" id="IPR050869">
    <property type="entry name" value="H3K4_H4K5_MeTrfase"/>
</dbReference>
<dbReference type="EMBL" id="JBANRG010000006">
    <property type="protein sequence ID" value="KAK7465746.1"/>
    <property type="molecule type" value="Genomic_DNA"/>
</dbReference>
<dbReference type="SUPFAM" id="SSF82199">
    <property type="entry name" value="SET domain"/>
    <property type="match status" value="1"/>
</dbReference>
<gene>
    <name evidence="1" type="primary">SET6_2</name>
    <name evidence="2" type="synonym">SET6_1</name>
    <name evidence="2" type="ORF">VKT23_005718</name>
    <name evidence="1" type="ORF">VKT23_007117</name>
</gene>
<proteinExistence type="predicted"/>
<accession>A0ABR1JT42</accession>
<evidence type="ECO:0000313" key="1">
    <source>
        <dbReference type="EMBL" id="KAK7463778.1"/>
    </source>
</evidence>
<sequence length="287" mass="32591">MISEYFEKKKTAYGGRGLFALKPIPANTLIHASCSPYASVIYREYRKEVCAYCFSYAFEANRGRTWNIKLDPNGTGGVRFCSIECKDTWRKEEDVDNMIGQMNISIEQLDQKTRQAETRSNCCPLPSNLQKPDVDISQGFVDAAWKTSENEAFSGEPLDSPELDLVRFLASGLIHRCIEESFQQYPESGSTQSFSCQFGTWSELLDLQNNEYEYYYAAPHMLGRHLRAYKFLRQVAIPALKPYVRNSDLVRAILGRDQGNAFGIFEVDGDDMLGYGLFPSASYFNHG</sequence>
<comment type="caution">
    <text evidence="1">The sequence shown here is derived from an EMBL/GenBank/DDBJ whole genome shotgun (WGS) entry which is preliminary data.</text>
</comment>
<dbReference type="PANTHER" id="PTHR12197">
    <property type="entry name" value="HISTONE-LYSINE N-METHYLTRANSFERASE SMYD"/>
    <property type="match status" value="1"/>
</dbReference>
<dbReference type="Proteomes" id="UP001498398">
    <property type="component" value="Unassembled WGS sequence"/>
</dbReference>
<keyword evidence="3" id="KW-1185">Reference proteome</keyword>
<dbReference type="PANTHER" id="PTHR12197:SF294">
    <property type="entry name" value="POTENTIAL PROTEIN LYSINE METHYLTRANSFERASE SET6"/>
    <property type="match status" value="1"/>
</dbReference>